<protein>
    <submittedName>
        <fullName evidence="3">Sialic acid-binding Ig-like lectin 14</fullName>
    </submittedName>
</protein>
<dbReference type="PANTHER" id="PTHR46484">
    <property type="entry name" value="SI:CH211-171H4.5-RELATED"/>
    <property type="match status" value="1"/>
</dbReference>
<dbReference type="Pfam" id="PF00047">
    <property type="entry name" value="ig"/>
    <property type="match status" value="1"/>
</dbReference>
<proteinExistence type="predicted"/>
<accession>A0A8J4U7U0</accession>
<dbReference type="OrthoDB" id="10039395at2759"/>
<dbReference type="InterPro" id="IPR007110">
    <property type="entry name" value="Ig-like_dom"/>
</dbReference>
<dbReference type="SMART" id="SM00409">
    <property type="entry name" value="IG"/>
    <property type="match status" value="2"/>
</dbReference>
<evidence type="ECO:0000259" key="2">
    <source>
        <dbReference type="PROSITE" id="PS50835"/>
    </source>
</evidence>
<evidence type="ECO:0000313" key="3">
    <source>
        <dbReference type="EMBL" id="KAF5900621.1"/>
    </source>
</evidence>
<name>A0A8J4U7U0_CLAMG</name>
<dbReference type="InterPro" id="IPR003599">
    <property type="entry name" value="Ig_sub"/>
</dbReference>
<dbReference type="AlphaFoldDB" id="A0A8J4U7U0"/>
<gene>
    <name evidence="3" type="ORF">DAT39_009707</name>
</gene>
<keyword evidence="4" id="KW-1185">Reference proteome</keyword>
<feature type="non-terminal residue" evidence="3">
    <location>
        <position position="1"/>
    </location>
</feature>
<feature type="domain" description="Ig-like" evidence="2">
    <location>
        <begin position="126"/>
        <end position="219"/>
    </location>
</feature>
<evidence type="ECO:0000256" key="1">
    <source>
        <dbReference type="ARBA" id="ARBA00023319"/>
    </source>
</evidence>
<reference evidence="3" key="1">
    <citation type="submission" date="2020-07" db="EMBL/GenBank/DDBJ databases">
        <title>Clarias magur genome sequencing, assembly and annotation.</title>
        <authorList>
            <person name="Kushwaha B."/>
            <person name="Kumar R."/>
            <person name="Das P."/>
            <person name="Joshi C.G."/>
            <person name="Kumar D."/>
            <person name="Nagpure N.S."/>
            <person name="Pandey M."/>
            <person name="Agarwal S."/>
            <person name="Srivastava S."/>
            <person name="Singh M."/>
            <person name="Sahoo L."/>
            <person name="Jayasankar P."/>
            <person name="Meher P.K."/>
            <person name="Koringa P.G."/>
            <person name="Iquebal M.A."/>
            <person name="Das S.P."/>
            <person name="Bit A."/>
            <person name="Patnaik S."/>
            <person name="Patel N."/>
            <person name="Shah T.M."/>
            <person name="Hinsu A."/>
            <person name="Jena J.K."/>
        </authorList>
    </citation>
    <scope>NUCLEOTIDE SEQUENCE</scope>
    <source>
        <strain evidence="3">CIFAMagur01</strain>
        <tissue evidence="3">Testis</tissue>
    </source>
</reference>
<dbReference type="InterPro" id="IPR013783">
    <property type="entry name" value="Ig-like_fold"/>
</dbReference>
<dbReference type="SUPFAM" id="SSF48726">
    <property type="entry name" value="Immunoglobulin"/>
    <property type="match status" value="2"/>
</dbReference>
<evidence type="ECO:0000313" key="4">
    <source>
        <dbReference type="Proteomes" id="UP000727407"/>
    </source>
</evidence>
<dbReference type="EMBL" id="QNUK01000132">
    <property type="protein sequence ID" value="KAF5900621.1"/>
    <property type="molecule type" value="Genomic_DNA"/>
</dbReference>
<dbReference type="Proteomes" id="UP000727407">
    <property type="component" value="Unassembled WGS sequence"/>
</dbReference>
<sequence>TFTSVLSDGWKAEVETPMEALVSSCVVLPCKFSHPGNQLPDSRLKGIWHKQPDKGHRIYDEDSFLIQDSFKRRTKLIGRLSEKNCSLEIIDVKDTENGPFCFRAEIPNGKFSFVEKCVIINMKPEPDKPRLDKEEYLVEGTAAIFKCSVKHTCPTHHPTIEWSHKGDKNILSYKEQGHGVWEVESLLSFTATRKDDHTSITCTVTFHGNIKSAATSQIYIK</sequence>
<dbReference type="PROSITE" id="PS50835">
    <property type="entry name" value="IG_LIKE"/>
    <property type="match status" value="1"/>
</dbReference>
<dbReference type="InterPro" id="IPR036179">
    <property type="entry name" value="Ig-like_dom_sf"/>
</dbReference>
<feature type="non-terminal residue" evidence="3">
    <location>
        <position position="221"/>
    </location>
</feature>
<keyword evidence="1" id="KW-0393">Immunoglobulin domain</keyword>
<comment type="caution">
    <text evidence="3">The sequence shown here is derived from an EMBL/GenBank/DDBJ whole genome shotgun (WGS) entry which is preliminary data.</text>
</comment>
<organism evidence="3 4">
    <name type="scientific">Clarias magur</name>
    <name type="common">Asian catfish</name>
    <name type="synonym">Macropteronotus magur</name>
    <dbReference type="NCBI Taxonomy" id="1594786"/>
    <lineage>
        <taxon>Eukaryota</taxon>
        <taxon>Metazoa</taxon>
        <taxon>Chordata</taxon>
        <taxon>Craniata</taxon>
        <taxon>Vertebrata</taxon>
        <taxon>Euteleostomi</taxon>
        <taxon>Actinopterygii</taxon>
        <taxon>Neopterygii</taxon>
        <taxon>Teleostei</taxon>
        <taxon>Ostariophysi</taxon>
        <taxon>Siluriformes</taxon>
        <taxon>Clariidae</taxon>
        <taxon>Clarias</taxon>
    </lineage>
</organism>
<dbReference type="PANTHER" id="PTHR46484:SF7">
    <property type="entry name" value="MYELIN-ASSOCIATED GLYCOPROTEIN-LIKE-RELATED"/>
    <property type="match status" value="1"/>
</dbReference>
<dbReference type="InterPro" id="IPR013151">
    <property type="entry name" value="Immunoglobulin_dom"/>
</dbReference>
<dbReference type="Gene3D" id="2.60.40.10">
    <property type="entry name" value="Immunoglobulins"/>
    <property type="match status" value="2"/>
</dbReference>